<dbReference type="OrthoDB" id="10001344at2"/>
<proteinExistence type="predicted"/>
<gene>
    <name evidence="2" type="ORF">D1O30_12450</name>
</gene>
<reference evidence="2 3" key="1">
    <citation type="submission" date="2018-08" db="EMBL/GenBank/DDBJ databases">
        <title>Genome sequence of Methylocystis hirsuta CSC1, a methanotroph able to accumulate PHAs.</title>
        <authorList>
            <person name="Bordel S."/>
            <person name="Rodriguez E."/>
            <person name="Gancedo J."/>
            <person name="Munoz R."/>
        </authorList>
    </citation>
    <scope>NUCLEOTIDE SEQUENCE [LARGE SCALE GENOMIC DNA]</scope>
    <source>
        <strain evidence="2 3">CSC1</strain>
    </source>
</reference>
<keyword evidence="3" id="KW-1185">Reference proteome</keyword>
<evidence type="ECO:0000256" key="1">
    <source>
        <dbReference type="SAM" id="Coils"/>
    </source>
</evidence>
<keyword evidence="1" id="KW-0175">Coiled coil</keyword>
<protein>
    <submittedName>
        <fullName evidence="2">Uncharacterized protein</fullName>
    </submittedName>
</protein>
<dbReference type="RefSeq" id="WP_123176233.1">
    <property type="nucleotide sequence ID" value="NZ_QWDD01000001.1"/>
</dbReference>
<dbReference type="Proteomes" id="UP000268623">
    <property type="component" value="Unassembled WGS sequence"/>
</dbReference>
<sequence>MAVFDFLKVEKKGVPAAQIAELEASLDKLRAERASVQATVENHGQRRVDMLLSDADDGDIVKLDSAAELARIRLERLELAEVELTERIARLRNAAERERRAGEYERAAGQIETAAKALEGPISALAAAFAELIKSIPAETGIDKPPTANFSGRRLATADDIGRAILANGLHAAMSAVFETVACRPHLARMGGAAVERALFVHTFADGLLTTRCNGLVGEECTIDPASITATRLIVEPLRRRAAALRGGDAARLAAAE</sequence>
<name>A0A3M9XPP9_9HYPH</name>
<feature type="coiled-coil region" evidence="1">
    <location>
        <begin position="19"/>
        <end position="101"/>
    </location>
</feature>
<dbReference type="EMBL" id="QWDD01000001">
    <property type="protein sequence ID" value="RNJ50287.1"/>
    <property type="molecule type" value="Genomic_DNA"/>
</dbReference>
<evidence type="ECO:0000313" key="3">
    <source>
        <dbReference type="Proteomes" id="UP000268623"/>
    </source>
</evidence>
<accession>A0A3M9XPP9</accession>
<evidence type="ECO:0000313" key="2">
    <source>
        <dbReference type="EMBL" id="RNJ50287.1"/>
    </source>
</evidence>
<comment type="caution">
    <text evidence="2">The sequence shown here is derived from an EMBL/GenBank/DDBJ whole genome shotgun (WGS) entry which is preliminary data.</text>
</comment>
<organism evidence="2 3">
    <name type="scientific">Methylocystis hirsuta</name>
    <dbReference type="NCBI Taxonomy" id="369798"/>
    <lineage>
        <taxon>Bacteria</taxon>
        <taxon>Pseudomonadati</taxon>
        <taxon>Pseudomonadota</taxon>
        <taxon>Alphaproteobacteria</taxon>
        <taxon>Hyphomicrobiales</taxon>
        <taxon>Methylocystaceae</taxon>
        <taxon>Methylocystis</taxon>
    </lineage>
</organism>
<dbReference type="AlphaFoldDB" id="A0A3M9XPP9"/>